<proteinExistence type="predicted"/>
<dbReference type="GO" id="GO:0005886">
    <property type="term" value="C:plasma membrane"/>
    <property type="evidence" value="ECO:0007669"/>
    <property type="project" value="UniProtKB-SubCell"/>
</dbReference>
<protein>
    <submittedName>
        <fullName evidence="7">KDO2-lipid IV(A) lauroyltransferase</fullName>
    </submittedName>
</protein>
<dbReference type="GO" id="GO:0009247">
    <property type="term" value="P:glycolipid biosynthetic process"/>
    <property type="evidence" value="ECO:0007669"/>
    <property type="project" value="UniProtKB-ARBA"/>
</dbReference>
<dbReference type="RefSeq" id="WP_093253108.1">
    <property type="nucleotide sequence ID" value="NZ_FNGP01000005.1"/>
</dbReference>
<evidence type="ECO:0000256" key="4">
    <source>
        <dbReference type="ARBA" id="ARBA00022679"/>
    </source>
</evidence>
<organism evidence="7 8">
    <name type="scientific">Tessaracoccus oleiagri</name>
    <dbReference type="NCBI Taxonomy" id="686624"/>
    <lineage>
        <taxon>Bacteria</taxon>
        <taxon>Bacillati</taxon>
        <taxon>Actinomycetota</taxon>
        <taxon>Actinomycetes</taxon>
        <taxon>Propionibacteriales</taxon>
        <taxon>Propionibacteriaceae</taxon>
        <taxon>Tessaracoccus</taxon>
    </lineage>
</organism>
<keyword evidence="5" id="KW-0472">Membrane</keyword>
<dbReference type="PANTHER" id="PTHR30606:SF10">
    <property type="entry name" value="PHOSPHATIDYLINOSITOL MANNOSIDE ACYLTRANSFERASE"/>
    <property type="match status" value="1"/>
</dbReference>
<sequence length="274" mass="29712">MSVPERIFALGGRLPVAAADAFAGAVAPLAGSLPIRPLQQWRDNVERVTGTRPGAALTRLVVERWMRNNLWSMSLGRWSDAQVLARASVSDEEVDRLRTSLAGNGLVLALPHMGSWDFAGAWCARVGIQVVSVAERLPRGLFERFRDARAAMGMTIYATDEPDLFRKLSDDVAAGRLVCLLADRDLSRRGVEVTWPSGLRSTMPPGPALLARRTGADLRVTTTHFGRRDVRIAVSETIPVDGGAAATTQRLADRFAAAIAADPANWLVLQPLVR</sequence>
<keyword evidence="4 7" id="KW-0808">Transferase</keyword>
<dbReference type="EMBL" id="FNGP01000005">
    <property type="protein sequence ID" value="SDL74238.1"/>
    <property type="molecule type" value="Genomic_DNA"/>
</dbReference>
<dbReference type="PANTHER" id="PTHR30606">
    <property type="entry name" value="LIPID A BIOSYNTHESIS LAUROYL ACYLTRANSFERASE"/>
    <property type="match status" value="1"/>
</dbReference>
<dbReference type="STRING" id="686624.SAMN04488242_2665"/>
<name>A0A1G9MIZ1_9ACTN</name>
<evidence type="ECO:0000256" key="1">
    <source>
        <dbReference type="ARBA" id="ARBA00004533"/>
    </source>
</evidence>
<accession>A0A1G9MIZ1</accession>
<evidence type="ECO:0000313" key="8">
    <source>
        <dbReference type="Proteomes" id="UP000199475"/>
    </source>
</evidence>
<comment type="subcellular location">
    <subcellularLocation>
        <location evidence="1">Cell inner membrane</location>
    </subcellularLocation>
</comment>
<dbReference type="Proteomes" id="UP000199475">
    <property type="component" value="Unassembled WGS sequence"/>
</dbReference>
<gene>
    <name evidence="7" type="ORF">SAMN04488242_2665</name>
</gene>
<keyword evidence="8" id="KW-1185">Reference proteome</keyword>
<reference evidence="7 8" key="1">
    <citation type="submission" date="2016-10" db="EMBL/GenBank/DDBJ databases">
        <authorList>
            <person name="de Groot N.N."/>
        </authorList>
    </citation>
    <scope>NUCLEOTIDE SEQUENCE [LARGE SCALE GENOMIC DNA]</scope>
    <source>
        <strain evidence="7 8">CGMCC 1.9159</strain>
    </source>
</reference>
<dbReference type="AlphaFoldDB" id="A0A1G9MIZ1"/>
<keyword evidence="3" id="KW-0997">Cell inner membrane</keyword>
<dbReference type="InterPro" id="IPR004960">
    <property type="entry name" value="LipA_acyltrans"/>
</dbReference>
<dbReference type="GO" id="GO:0016746">
    <property type="term" value="F:acyltransferase activity"/>
    <property type="evidence" value="ECO:0007669"/>
    <property type="project" value="UniProtKB-KW"/>
</dbReference>
<keyword evidence="2" id="KW-1003">Cell membrane</keyword>
<dbReference type="OrthoDB" id="9803456at2"/>
<evidence type="ECO:0000313" key="7">
    <source>
        <dbReference type="EMBL" id="SDL74238.1"/>
    </source>
</evidence>
<evidence type="ECO:0000256" key="3">
    <source>
        <dbReference type="ARBA" id="ARBA00022519"/>
    </source>
</evidence>
<evidence type="ECO:0000256" key="5">
    <source>
        <dbReference type="ARBA" id="ARBA00023136"/>
    </source>
</evidence>
<keyword evidence="6" id="KW-0012">Acyltransferase</keyword>
<dbReference type="Pfam" id="PF03279">
    <property type="entry name" value="Lip_A_acyltrans"/>
    <property type="match status" value="1"/>
</dbReference>
<evidence type="ECO:0000256" key="2">
    <source>
        <dbReference type="ARBA" id="ARBA00022475"/>
    </source>
</evidence>
<evidence type="ECO:0000256" key="6">
    <source>
        <dbReference type="ARBA" id="ARBA00023315"/>
    </source>
</evidence>